<dbReference type="Proteomes" id="UP001056120">
    <property type="component" value="Linkage Group LG10"/>
</dbReference>
<organism evidence="1 2">
    <name type="scientific">Smallanthus sonchifolius</name>
    <dbReference type="NCBI Taxonomy" id="185202"/>
    <lineage>
        <taxon>Eukaryota</taxon>
        <taxon>Viridiplantae</taxon>
        <taxon>Streptophyta</taxon>
        <taxon>Embryophyta</taxon>
        <taxon>Tracheophyta</taxon>
        <taxon>Spermatophyta</taxon>
        <taxon>Magnoliopsida</taxon>
        <taxon>eudicotyledons</taxon>
        <taxon>Gunneridae</taxon>
        <taxon>Pentapetalae</taxon>
        <taxon>asterids</taxon>
        <taxon>campanulids</taxon>
        <taxon>Asterales</taxon>
        <taxon>Asteraceae</taxon>
        <taxon>Asteroideae</taxon>
        <taxon>Heliantheae alliance</taxon>
        <taxon>Millerieae</taxon>
        <taxon>Smallanthus</taxon>
    </lineage>
</organism>
<gene>
    <name evidence="1" type="ORF">L1987_29083</name>
</gene>
<dbReference type="EMBL" id="CM042027">
    <property type="protein sequence ID" value="KAI3800983.1"/>
    <property type="molecule type" value="Genomic_DNA"/>
</dbReference>
<keyword evidence="2" id="KW-1185">Reference proteome</keyword>
<reference evidence="2" key="1">
    <citation type="journal article" date="2022" name="Mol. Ecol. Resour.">
        <title>The genomes of chicory, endive, great burdock and yacon provide insights into Asteraceae palaeo-polyploidization history and plant inulin production.</title>
        <authorList>
            <person name="Fan W."/>
            <person name="Wang S."/>
            <person name="Wang H."/>
            <person name="Wang A."/>
            <person name="Jiang F."/>
            <person name="Liu H."/>
            <person name="Zhao H."/>
            <person name="Xu D."/>
            <person name="Zhang Y."/>
        </authorList>
    </citation>
    <scope>NUCLEOTIDE SEQUENCE [LARGE SCALE GENOMIC DNA]</scope>
    <source>
        <strain evidence="2">cv. Yunnan</strain>
    </source>
</reference>
<sequence>MLQHTTSDILEAHTRRIRACYLTCRCRPSTSTRRHSLQPQTYKLQQLCLLDSSYIVADKKKLPLKL</sequence>
<accession>A0ACB9HZU4</accession>
<evidence type="ECO:0000313" key="2">
    <source>
        <dbReference type="Proteomes" id="UP001056120"/>
    </source>
</evidence>
<comment type="caution">
    <text evidence="1">The sequence shown here is derived from an EMBL/GenBank/DDBJ whole genome shotgun (WGS) entry which is preliminary data.</text>
</comment>
<reference evidence="1 2" key="2">
    <citation type="journal article" date="2022" name="Mol. Ecol. Resour.">
        <title>The genomes of chicory, endive, great burdock and yacon provide insights into Asteraceae paleo-polyploidization history and plant inulin production.</title>
        <authorList>
            <person name="Fan W."/>
            <person name="Wang S."/>
            <person name="Wang H."/>
            <person name="Wang A."/>
            <person name="Jiang F."/>
            <person name="Liu H."/>
            <person name="Zhao H."/>
            <person name="Xu D."/>
            <person name="Zhang Y."/>
        </authorList>
    </citation>
    <scope>NUCLEOTIDE SEQUENCE [LARGE SCALE GENOMIC DNA]</scope>
    <source>
        <strain evidence="2">cv. Yunnan</strain>
        <tissue evidence="1">Leaves</tissue>
    </source>
</reference>
<evidence type="ECO:0000313" key="1">
    <source>
        <dbReference type="EMBL" id="KAI3800983.1"/>
    </source>
</evidence>
<protein>
    <submittedName>
        <fullName evidence="1">Uncharacterized protein</fullName>
    </submittedName>
</protein>
<proteinExistence type="predicted"/>
<name>A0ACB9HZU4_9ASTR</name>